<evidence type="ECO:0000313" key="3">
    <source>
        <dbReference type="Proteomes" id="UP000789706"/>
    </source>
</evidence>
<evidence type="ECO:0000259" key="1">
    <source>
        <dbReference type="Pfam" id="PF05368"/>
    </source>
</evidence>
<organism evidence="2 3">
    <name type="scientific">Diversispora eburnea</name>
    <dbReference type="NCBI Taxonomy" id="1213867"/>
    <lineage>
        <taxon>Eukaryota</taxon>
        <taxon>Fungi</taxon>
        <taxon>Fungi incertae sedis</taxon>
        <taxon>Mucoromycota</taxon>
        <taxon>Glomeromycotina</taxon>
        <taxon>Glomeromycetes</taxon>
        <taxon>Diversisporales</taxon>
        <taxon>Diversisporaceae</taxon>
        <taxon>Diversispora</taxon>
    </lineage>
</organism>
<dbReference type="Gene3D" id="3.40.50.720">
    <property type="entry name" value="NAD(P)-binding Rossmann-like Domain"/>
    <property type="match status" value="1"/>
</dbReference>
<comment type="caution">
    <text evidence="2">The sequence shown here is derived from an EMBL/GenBank/DDBJ whole genome shotgun (WGS) entry which is preliminary data.</text>
</comment>
<dbReference type="InterPro" id="IPR008030">
    <property type="entry name" value="NmrA-like"/>
</dbReference>
<dbReference type="GO" id="GO:0005739">
    <property type="term" value="C:mitochondrion"/>
    <property type="evidence" value="ECO:0007669"/>
    <property type="project" value="TreeGrafter"/>
</dbReference>
<gene>
    <name evidence="2" type="ORF">DEBURN_LOCUS5416</name>
</gene>
<dbReference type="PANTHER" id="PTHR12126">
    <property type="entry name" value="NADH-UBIQUINONE OXIDOREDUCTASE 39 KDA SUBUNIT-RELATED"/>
    <property type="match status" value="1"/>
</dbReference>
<feature type="domain" description="NmrA-like" evidence="1">
    <location>
        <begin position="54"/>
        <end position="290"/>
    </location>
</feature>
<reference evidence="2" key="1">
    <citation type="submission" date="2021-06" db="EMBL/GenBank/DDBJ databases">
        <authorList>
            <person name="Kallberg Y."/>
            <person name="Tangrot J."/>
            <person name="Rosling A."/>
        </authorList>
    </citation>
    <scope>NUCLEOTIDE SEQUENCE</scope>
    <source>
        <strain evidence="2">AZ414A</strain>
    </source>
</reference>
<name>A0A9N9A2V7_9GLOM</name>
<dbReference type="PANTHER" id="PTHR12126:SF11">
    <property type="entry name" value="NADH DEHYDROGENASE [UBIQUINONE] 1 ALPHA SUBCOMPLEX SUBUNIT 9, MITOCHONDRIAL"/>
    <property type="match status" value="1"/>
</dbReference>
<proteinExistence type="predicted"/>
<dbReference type="AlphaFoldDB" id="A0A9N9A2V7"/>
<sequence length="381" mass="43155">MSITSLKNPCKNLFIPANNQKRFAHDLIIRQRTHKPIVKFGAGGRSSVSGHVATVFGCTGFLGRYVVSKLAKHGTQVVVPYRDEDEKRHLKVNGDLGQVVPLEFDLRNEKNIHECIRNSDIVYNLIGRDYETKYVVVHVEGAARIARISREDGVARFVHVSSLNADKNSKSKFYRSKAYGEEAVRAEFPDATIVRPSVMHGAEDRFLNRLAGTTFEYVLNGGQTKCNPVHVNDVAAALETILSDESTIGETYELYGPREYTHEQIFNLVDNIVGSRRTQIYIPKMIAMIVAKLMHLPFISSYSPDDVERAHIDDKITPSFIDKEQKIKNTAVKTFEDLGILPKNLESTALSVLRYYRRSTFYDEPIDKHVGKVRRGVYYTE</sequence>
<protein>
    <submittedName>
        <fullName evidence="2">2447_t:CDS:1</fullName>
    </submittedName>
</protein>
<dbReference type="Pfam" id="PF05368">
    <property type="entry name" value="NmrA"/>
    <property type="match status" value="1"/>
</dbReference>
<dbReference type="CDD" id="cd05271">
    <property type="entry name" value="NDUFA9_like_SDR_a"/>
    <property type="match status" value="1"/>
</dbReference>
<dbReference type="SUPFAM" id="SSF51735">
    <property type="entry name" value="NAD(P)-binding Rossmann-fold domains"/>
    <property type="match status" value="1"/>
</dbReference>
<dbReference type="InterPro" id="IPR036291">
    <property type="entry name" value="NAD(P)-bd_dom_sf"/>
</dbReference>
<dbReference type="EMBL" id="CAJVPK010000481">
    <property type="protein sequence ID" value="CAG8515948.1"/>
    <property type="molecule type" value="Genomic_DNA"/>
</dbReference>
<dbReference type="GO" id="GO:0044877">
    <property type="term" value="F:protein-containing complex binding"/>
    <property type="evidence" value="ECO:0007669"/>
    <property type="project" value="TreeGrafter"/>
</dbReference>
<keyword evidence="3" id="KW-1185">Reference proteome</keyword>
<dbReference type="InterPro" id="IPR051207">
    <property type="entry name" value="ComplexI_NDUFA9_subunit"/>
</dbReference>
<dbReference type="Proteomes" id="UP000789706">
    <property type="component" value="Unassembled WGS sequence"/>
</dbReference>
<accession>A0A9N9A2V7</accession>
<evidence type="ECO:0000313" key="2">
    <source>
        <dbReference type="EMBL" id="CAG8515948.1"/>
    </source>
</evidence>
<dbReference type="OrthoDB" id="275457at2759"/>